<dbReference type="Pfam" id="PF00574">
    <property type="entry name" value="CLP_protease"/>
    <property type="match status" value="1"/>
</dbReference>
<dbReference type="InterPro" id="IPR023562">
    <property type="entry name" value="ClpP/TepA"/>
</dbReference>
<evidence type="ECO:0000256" key="1">
    <source>
        <dbReference type="ARBA" id="ARBA00007039"/>
    </source>
</evidence>
<evidence type="ECO:0000313" key="8">
    <source>
        <dbReference type="EMBL" id="MFC6017791.1"/>
    </source>
</evidence>
<evidence type="ECO:0000256" key="6">
    <source>
        <dbReference type="RuleBase" id="RU003567"/>
    </source>
</evidence>
<dbReference type="GO" id="GO:0008233">
    <property type="term" value="F:peptidase activity"/>
    <property type="evidence" value="ECO:0007669"/>
    <property type="project" value="UniProtKB-KW"/>
</dbReference>
<dbReference type="InterPro" id="IPR012106">
    <property type="entry name" value="Phage_Mu_Gp1"/>
</dbReference>
<dbReference type="GO" id="GO:0006508">
    <property type="term" value="P:proteolysis"/>
    <property type="evidence" value="ECO:0007669"/>
    <property type="project" value="UniProtKB-KW"/>
</dbReference>
<feature type="compositionally biased region" description="Low complexity" evidence="7">
    <location>
        <begin position="294"/>
        <end position="306"/>
    </location>
</feature>
<organism evidence="8 9">
    <name type="scientific">Plantactinospora solaniradicis</name>
    <dbReference type="NCBI Taxonomy" id="1723736"/>
    <lineage>
        <taxon>Bacteria</taxon>
        <taxon>Bacillati</taxon>
        <taxon>Actinomycetota</taxon>
        <taxon>Actinomycetes</taxon>
        <taxon>Micromonosporales</taxon>
        <taxon>Micromonosporaceae</taxon>
        <taxon>Plantactinospora</taxon>
    </lineage>
</organism>
<dbReference type="InterPro" id="IPR029045">
    <property type="entry name" value="ClpP/crotonase-like_dom_sf"/>
</dbReference>
<dbReference type="PANTHER" id="PTHR10381">
    <property type="entry name" value="ATP-DEPENDENT CLP PROTEASE PROTEOLYTIC SUBUNIT"/>
    <property type="match status" value="1"/>
</dbReference>
<evidence type="ECO:0000256" key="2">
    <source>
        <dbReference type="ARBA" id="ARBA00022490"/>
    </source>
</evidence>
<dbReference type="RefSeq" id="WP_377422322.1">
    <property type="nucleotide sequence ID" value="NZ_JBHSPR010000010.1"/>
</dbReference>
<evidence type="ECO:0000256" key="3">
    <source>
        <dbReference type="ARBA" id="ARBA00022670"/>
    </source>
</evidence>
<proteinExistence type="inferred from homology"/>
<dbReference type="PRINTS" id="PR00127">
    <property type="entry name" value="CLPPROTEASEP"/>
</dbReference>
<evidence type="ECO:0000256" key="5">
    <source>
        <dbReference type="ARBA" id="ARBA00022825"/>
    </source>
</evidence>
<evidence type="ECO:0000256" key="7">
    <source>
        <dbReference type="SAM" id="MobiDB-lite"/>
    </source>
</evidence>
<dbReference type="Gene3D" id="3.90.226.10">
    <property type="entry name" value="2-enoyl-CoA Hydratase, Chain A, domain 1"/>
    <property type="match status" value="1"/>
</dbReference>
<reference evidence="9" key="1">
    <citation type="journal article" date="2019" name="Int. J. Syst. Evol. Microbiol.">
        <title>The Global Catalogue of Microorganisms (GCM) 10K type strain sequencing project: providing services to taxonomists for standard genome sequencing and annotation.</title>
        <authorList>
            <consortium name="The Broad Institute Genomics Platform"/>
            <consortium name="The Broad Institute Genome Sequencing Center for Infectious Disease"/>
            <person name="Wu L."/>
            <person name="Ma J."/>
        </authorList>
    </citation>
    <scope>NUCLEOTIDE SEQUENCE [LARGE SCALE GENOMIC DNA]</scope>
    <source>
        <strain evidence="9">ZS-35-S2</strain>
    </source>
</reference>
<evidence type="ECO:0000313" key="9">
    <source>
        <dbReference type="Proteomes" id="UP001596203"/>
    </source>
</evidence>
<gene>
    <name evidence="8" type="ORF">ACFP2T_16440</name>
</gene>
<dbReference type="NCBIfam" id="NF045542">
    <property type="entry name" value="Clp_rel_HeadMat"/>
    <property type="match status" value="1"/>
</dbReference>
<dbReference type="CDD" id="cd07016">
    <property type="entry name" value="S14_ClpP_1"/>
    <property type="match status" value="1"/>
</dbReference>
<dbReference type="InterPro" id="IPR001907">
    <property type="entry name" value="ClpP"/>
</dbReference>
<dbReference type="Proteomes" id="UP001596203">
    <property type="component" value="Unassembled WGS sequence"/>
</dbReference>
<dbReference type="Pfam" id="PF10123">
    <property type="entry name" value="Mu-like_Pro"/>
    <property type="match status" value="1"/>
</dbReference>
<keyword evidence="3 8" id="KW-0645">Protease</keyword>
<keyword evidence="4 8" id="KW-0378">Hydrolase</keyword>
<sequence length="427" mass="45405">MPDLDETLARLERMRAKPAARDWFRIEAKVDTKTAEVWIYDEIGAWGTNARDFARDLRAVDADTITLHLNSPGGDAFDGIAIYNSLKDHPASVTVLVDGLAASAASVIAQAGDTVRMNRGAQMMIHDASGLVIGNASDMAGFAAVLEKTSDSIASAYASRAGGTVAEWREVMRAETWYTAAEAVEAGLADEAVDDEPADPPVKAAWDLAGFAWAYAGRDAAPAPVIPRKPEPTPVTAAEAARRIHAASTKTPTAVPAAGPTQEGAGRMDPAKIREALGLAPDVSDEQVFAALASARPSAPPTETEPAPAPKAPTAPVSGTMTIDVSAWAEQQDRIKRLEATDARRRRDERDAVIAQAVSDGKFAPARTEHWARLWDADPEGTRTVIESLAKNVIPVVELGYSADGDSEFDDEFARFFPPEPATRKGA</sequence>
<keyword evidence="2" id="KW-0963">Cytoplasm</keyword>
<keyword evidence="5" id="KW-0720">Serine protease</keyword>
<dbReference type="SUPFAM" id="SSF52096">
    <property type="entry name" value="ClpP/crotonase"/>
    <property type="match status" value="1"/>
</dbReference>
<feature type="region of interest" description="Disordered" evidence="7">
    <location>
        <begin position="294"/>
        <end position="317"/>
    </location>
</feature>
<keyword evidence="9" id="KW-1185">Reference proteome</keyword>
<dbReference type="PANTHER" id="PTHR10381:SF70">
    <property type="entry name" value="ATP-DEPENDENT CLP PROTEASE PROTEOLYTIC SUBUNIT"/>
    <property type="match status" value="1"/>
</dbReference>
<feature type="region of interest" description="Disordered" evidence="7">
    <location>
        <begin position="246"/>
        <end position="266"/>
    </location>
</feature>
<accession>A0ABW1K980</accession>
<evidence type="ECO:0000256" key="4">
    <source>
        <dbReference type="ARBA" id="ARBA00022801"/>
    </source>
</evidence>
<comment type="similarity">
    <text evidence="1 6">Belongs to the peptidase S14 family.</text>
</comment>
<name>A0ABW1K980_9ACTN</name>
<dbReference type="EMBL" id="JBHSPR010000010">
    <property type="protein sequence ID" value="MFC6017791.1"/>
    <property type="molecule type" value="Genomic_DNA"/>
</dbReference>
<protein>
    <recommendedName>
        <fullName evidence="6">ATP-dependent Clp protease proteolytic subunit</fullName>
    </recommendedName>
</protein>
<comment type="caution">
    <text evidence="8">The sequence shown here is derived from an EMBL/GenBank/DDBJ whole genome shotgun (WGS) entry which is preliminary data.</text>
</comment>